<dbReference type="Proteomes" id="UP001148838">
    <property type="component" value="Unassembled WGS sequence"/>
</dbReference>
<feature type="signal peptide" evidence="1">
    <location>
        <begin position="1"/>
        <end position="17"/>
    </location>
</feature>
<gene>
    <name evidence="2" type="ORF">ANN_02523</name>
</gene>
<keyword evidence="1" id="KW-0732">Signal</keyword>
<keyword evidence="3" id="KW-1185">Reference proteome</keyword>
<evidence type="ECO:0000313" key="2">
    <source>
        <dbReference type="EMBL" id="KAJ4451085.1"/>
    </source>
</evidence>
<protein>
    <recommendedName>
        <fullName evidence="4">Secreted protein</fullName>
    </recommendedName>
</protein>
<evidence type="ECO:0008006" key="4">
    <source>
        <dbReference type="Google" id="ProtNLM"/>
    </source>
</evidence>
<evidence type="ECO:0000313" key="3">
    <source>
        <dbReference type="Proteomes" id="UP001148838"/>
    </source>
</evidence>
<comment type="caution">
    <text evidence="2">The sequence shown here is derived from an EMBL/GenBank/DDBJ whole genome shotgun (WGS) entry which is preliminary data.</text>
</comment>
<reference evidence="2 3" key="1">
    <citation type="journal article" date="2022" name="Allergy">
        <title>Genome assembly and annotation of Periplaneta americana reveal a comprehensive cockroach allergen profile.</title>
        <authorList>
            <person name="Wang L."/>
            <person name="Xiong Q."/>
            <person name="Saelim N."/>
            <person name="Wang L."/>
            <person name="Nong W."/>
            <person name="Wan A.T."/>
            <person name="Shi M."/>
            <person name="Liu X."/>
            <person name="Cao Q."/>
            <person name="Hui J.H.L."/>
            <person name="Sookrung N."/>
            <person name="Leung T.F."/>
            <person name="Tungtrongchitr A."/>
            <person name="Tsui S.K.W."/>
        </authorList>
    </citation>
    <scope>NUCLEOTIDE SEQUENCE [LARGE SCALE GENOMIC DNA]</scope>
    <source>
        <strain evidence="2">PWHHKU_190912</strain>
    </source>
</reference>
<proteinExistence type="predicted"/>
<organism evidence="2 3">
    <name type="scientific">Periplaneta americana</name>
    <name type="common">American cockroach</name>
    <name type="synonym">Blatta americana</name>
    <dbReference type="NCBI Taxonomy" id="6978"/>
    <lineage>
        <taxon>Eukaryota</taxon>
        <taxon>Metazoa</taxon>
        <taxon>Ecdysozoa</taxon>
        <taxon>Arthropoda</taxon>
        <taxon>Hexapoda</taxon>
        <taxon>Insecta</taxon>
        <taxon>Pterygota</taxon>
        <taxon>Neoptera</taxon>
        <taxon>Polyneoptera</taxon>
        <taxon>Dictyoptera</taxon>
        <taxon>Blattodea</taxon>
        <taxon>Blattoidea</taxon>
        <taxon>Blattidae</taxon>
        <taxon>Blattinae</taxon>
        <taxon>Periplaneta</taxon>
    </lineage>
</organism>
<evidence type="ECO:0000256" key="1">
    <source>
        <dbReference type="SAM" id="SignalP"/>
    </source>
</evidence>
<name>A0ABQ8TZS5_PERAM</name>
<dbReference type="EMBL" id="JAJSOF020000001">
    <property type="protein sequence ID" value="KAJ4451085.1"/>
    <property type="molecule type" value="Genomic_DNA"/>
</dbReference>
<feature type="chain" id="PRO_5045243987" description="Secreted protein" evidence="1">
    <location>
        <begin position="18"/>
        <end position="127"/>
    </location>
</feature>
<accession>A0ABQ8TZS5</accession>
<sequence>MWVNCAFLTLQFGVGLASLFCARVEFAARFSQSRFGLANRWRSVRSVYYHNLFRTVFCAGKSYAGYLLSSVAYGKSRRVQGLVIVLAKGRRHVKKLSVRETSEQRQRNYHLPETISERKHVLHPSTA</sequence>